<gene>
    <name evidence="4" type="ORF">CVT23_01490</name>
</gene>
<feature type="domain" description="GST N-terminal" evidence="2">
    <location>
        <begin position="1"/>
        <end position="82"/>
    </location>
</feature>
<name>A0A2M9G6Q3_9PROT</name>
<dbReference type="Gene3D" id="3.40.30.10">
    <property type="entry name" value="Glutaredoxin"/>
    <property type="match status" value="1"/>
</dbReference>
<proteinExistence type="inferred from homology"/>
<dbReference type="CDD" id="cd03207">
    <property type="entry name" value="GST_C_8"/>
    <property type="match status" value="1"/>
</dbReference>
<dbReference type="PANTHER" id="PTHR44051">
    <property type="entry name" value="GLUTATHIONE S-TRANSFERASE-RELATED"/>
    <property type="match status" value="1"/>
</dbReference>
<dbReference type="RefSeq" id="WP_109793807.1">
    <property type="nucleotide sequence ID" value="NZ_PHIG01000005.1"/>
</dbReference>
<evidence type="ECO:0000256" key="1">
    <source>
        <dbReference type="RuleBase" id="RU003494"/>
    </source>
</evidence>
<dbReference type="SFLD" id="SFLDS00019">
    <property type="entry name" value="Glutathione_Transferase_(cytos"/>
    <property type="match status" value="1"/>
</dbReference>
<dbReference type="InterPro" id="IPR040079">
    <property type="entry name" value="Glutathione_S-Trfase"/>
</dbReference>
<dbReference type="OrthoDB" id="9810080at2"/>
<reference evidence="4 5" key="1">
    <citation type="submission" date="2017-11" db="EMBL/GenBank/DDBJ databases">
        <title>Draft genome sequence of Rhizobiales bacterium SY3-13.</title>
        <authorList>
            <person name="Sun C."/>
        </authorList>
    </citation>
    <scope>NUCLEOTIDE SEQUENCE [LARGE SCALE GENOMIC DNA]</scope>
    <source>
        <strain evidence="4 5">SY3-13</strain>
    </source>
</reference>
<dbReference type="SUPFAM" id="SSF52833">
    <property type="entry name" value="Thioredoxin-like"/>
    <property type="match status" value="1"/>
</dbReference>
<evidence type="ECO:0000259" key="2">
    <source>
        <dbReference type="PROSITE" id="PS50404"/>
    </source>
</evidence>
<dbReference type="EMBL" id="PHIG01000005">
    <property type="protein sequence ID" value="PJK31381.1"/>
    <property type="molecule type" value="Genomic_DNA"/>
</dbReference>
<evidence type="ECO:0000259" key="3">
    <source>
        <dbReference type="PROSITE" id="PS50405"/>
    </source>
</evidence>
<dbReference type="PANTHER" id="PTHR44051:SF8">
    <property type="entry name" value="GLUTATHIONE S-TRANSFERASE GSTA"/>
    <property type="match status" value="1"/>
</dbReference>
<dbReference type="CDD" id="cd03046">
    <property type="entry name" value="GST_N_GTT1_like"/>
    <property type="match status" value="1"/>
</dbReference>
<dbReference type="InterPro" id="IPR036282">
    <property type="entry name" value="Glutathione-S-Trfase_C_sf"/>
</dbReference>
<dbReference type="PROSITE" id="PS50405">
    <property type="entry name" value="GST_CTER"/>
    <property type="match status" value="1"/>
</dbReference>
<dbReference type="Pfam" id="PF02798">
    <property type="entry name" value="GST_N"/>
    <property type="match status" value="1"/>
</dbReference>
<comment type="similarity">
    <text evidence="1">Belongs to the GST superfamily.</text>
</comment>
<evidence type="ECO:0000313" key="4">
    <source>
        <dbReference type="EMBL" id="PJK31381.1"/>
    </source>
</evidence>
<evidence type="ECO:0000313" key="5">
    <source>
        <dbReference type="Proteomes" id="UP000229498"/>
    </source>
</evidence>
<dbReference type="InterPro" id="IPR010987">
    <property type="entry name" value="Glutathione-S-Trfase_C-like"/>
</dbReference>
<dbReference type="PROSITE" id="PS50404">
    <property type="entry name" value="GST_NTER"/>
    <property type="match status" value="1"/>
</dbReference>
<dbReference type="InterPro" id="IPR036249">
    <property type="entry name" value="Thioredoxin-like_sf"/>
</dbReference>
<organism evidence="4 5">
    <name type="scientific">Minwuia thermotolerans</name>
    <dbReference type="NCBI Taxonomy" id="2056226"/>
    <lineage>
        <taxon>Bacteria</taxon>
        <taxon>Pseudomonadati</taxon>
        <taxon>Pseudomonadota</taxon>
        <taxon>Alphaproteobacteria</taxon>
        <taxon>Minwuiales</taxon>
        <taxon>Minwuiaceae</taxon>
        <taxon>Minwuia</taxon>
    </lineage>
</organism>
<dbReference type="GO" id="GO:0016740">
    <property type="term" value="F:transferase activity"/>
    <property type="evidence" value="ECO:0007669"/>
    <property type="project" value="UniProtKB-KW"/>
</dbReference>
<dbReference type="SUPFAM" id="SSF47616">
    <property type="entry name" value="GST C-terminal domain-like"/>
    <property type="match status" value="1"/>
</dbReference>
<dbReference type="InterPro" id="IPR004045">
    <property type="entry name" value="Glutathione_S-Trfase_N"/>
</dbReference>
<sequence>MSKLKIHGPNQSRALRTVWMANELGLDYEQDTMDFRSGVTRKPEYLSINRAGHVPAIEDGDFALGESCAINIYLAKKHGKLIPKDLQGEARVLEWSFWVMTDVEKPILNYLFHAAMLPEDQRDPKVVEQSKKDLEWPLTVLNNHLADHDYLVGNEFTVADLNVAGVLLWAKLSKFDMSAYPNIPDWLNRCTKRPAMPGR</sequence>
<accession>A0A2M9G6Q3</accession>
<dbReference type="AlphaFoldDB" id="A0A2M9G6Q3"/>
<dbReference type="SFLD" id="SFLDG00358">
    <property type="entry name" value="Main_(cytGST)"/>
    <property type="match status" value="1"/>
</dbReference>
<dbReference type="Pfam" id="PF00043">
    <property type="entry name" value="GST_C"/>
    <property type="match status" value="1"/>
</dbReference>
<dbReference type="Proteomes" id="UP000229498">
    <property type="component" value="Unassembled WGS sequence"/>
</dbReference>
<protein>
    <submittedName>
        <fullName evidence="4">Glutathione S-transferase family protein</fullName>
    </submittedName>
</protein>
<dbReference type="Gene3D" id="1.20.1050.10">
    <property type="match status" value="1"/>
</dbReference>
<keyword evidence="5" id="KW-1185">Reference proteome</keyword>
<keyword evidence="4" id="KW-0808">Transferase</keyword>
<feature type="domain" description="GST C-terminal" evidence="3">
    <location>
        <begin position="85"/>
        <end position="199"/>
    </location>
</feature>
<dbReference type="SFLD" id="SFLDG01150">
    <property type="entry name" value="Main.1:_Beta-like"/>
    <property type="match status" value="1"/>
</dbReference>
<comment type="caution">
    <text evidence="4">The sequence shown here is derived from an EMBL/GenBank/DDBJ whole genome shotgun (WGS) entry which is preliminary data.</text>
</comment>
<dbReference type="InterPro" id="IPR004046">
    <property type="entry name" value="GST_C"/>
</dbReference>